<keyword evidence="6" id="KW-1185">Reference proteome</keyword>
<dbReference type="eggNOG" id="COG0419">
    <property type="taxonomic scope" value="Bacteria"/>
</dbReference>
<dbReference type="PANTHER" id="PTHR32114:SF2">
    <property type="entry name" value="ABC TRANSPORTER ABCH.3"/>
    <property type="match status" value="1"/>
</dbReference>
<dbReference type="OrthoDB" id="5089113at2"/>
<proteinExistence type="inferred from homology"/>
<comment type="subunit">
    <text evidence="2">Heterodimer of SbcC and SbcD.</text>
</comment>
<dbReference type="PATRIC" id="fig|67356.5.peg.3912"/>
<accession>A0A0L8L8P8</accession>
<dbReference type="EMBL" id="LGUS01000163">
    <property type="protein sequence ID" value="KOG34500.1"/>
    <property type="molecule type" value="Genomic_DNA"/>
</dbReference>
<feature type="domain" description="RecF/RecN/SMC N-terminal" evidence="4">
    <location>
        <begin position="76"/>
        <end position="643"/>
    </location>
</feature>
<evidence type="ECO:0000256" key="3">
    <source>
        <dbReference type="ARBA" id="ARBA00013368"/>
    </source>
</evidence>
<gene>
    <name evidence="5" type="ORF">ADK37_18390</name>
</gene>
<dbReference type="PANTHER" id="PTHR32114">
    <property type="entry name" value="ABC TRANSPORTER ABCH.3"/>
    <property type="match status" value="1"/>
</dbReference>
<dbReference type="InterPro" id="IPR003395">
    <property type="entry name" value="RecF/RecN/SMC_N"/>
</dbReference>
<sequence>MTEQRPVSREPSADAPGSLRDLLLARLDDPDLTQGARELLRELLPEDTVRSSGVRTEQVQLRSITAAGWRGVGPRKTLELPPGPGLVVVAGPNGSGKSSFAEAAETALTGRNSRWEGRRARDWQGGWRNLHSPDITPEVCVELTVGERGEPVTVRRTWYGAKVDEARTRVMGADGSERRLEEVVDAAAMDLARPFLPYSELGSMINGTLGGLHDAFFKLLGLELLAEIDGRVKDVVGECGQVVDHKKALTAKLIEELAELDDDRAREAAEALSGTKPDLARVRALLESRSPAAEGELARLRQYASLAGPDLVEVQGAVARLREAAVEAEEARYGSAEDARRLACLLAAALDHRRRSESEDCPVCGGESRLDRAWAEQARAEVERLQTLAVGAEAARQAVSVSVRAVHDLVQPVPVWLRGESTALVTVWREWVVCRDIAHPRELADRAERAAVALDDACRQIREEAAGRLTDHDGAWQPTAVRLAEWVGAAEAAEAARVRLGHARKARTWLRPIIDDLRDERLRPFAARSQGVWQQLCEHSSVTLGSVTLAGTPGRGRVELDVSVDDMSAPAYSVMSQGELHSLALSLFLPRATHAGSPFGFLVIDDPVQSMDPEKVEGLARVLDACAKDRQVVVFTHDTRLQQAIVHLGIKATVLRITRQTDSVVGVETLTDPVEQALAEARAISLDPNLPQDVADHVLPAMCRVAVEAACLATARRRLRDEHGLGLRAVEERVATLDRTKTYVSLALLGDERRHSRETVERLCPGGWTLVEAFNSGAHASLPTVDDRKDLVRRTKALAMAILRSGGVQGEEGRR</sequence>
<reference evidence="6" key="1">
    <citation type="submission" date="2015-07" db="EMBL/GenBank/DDBJ databases">
        <authorList>
            <person name="Ju K.-S."/>
            <person name="Doroghazi J.R."/>
            <person name="Metcalf W.W."/>
        </authorList>
    </citation>
    <scope>NUCLEOTIDE SEQUENCE [LARGE SCALE GENOMIC DNA]</scope>
    <source>
        <strain evidence="6">NRRL 2290</strain>
    </source>
</reference>
<evidence type="ECO:0000256" key="2">
    <source>
        <dbReference type="ARBA" id="ARBA00011322"/>
    </source>
</evidence>
<dbReference type="Proteomes" id="UP000037251">
    <property type="component" value="Unassembled WGS sequence"/>
</dbReference>
<organism evidence="5 6">
    <name type="scientific">Streptomyces resistomycificus</name>
    <dbReference type="NCBI Taxonomy" id="67356"/>
    <lineage>
        <taxon>Bacteria</taxon>
        <taxon>Bacillati</taxon>
        <taxon>Actinomycetota</taxon>
        <taxon>Actinomycetes</taxon>
        <taxon>Kitasatosporales</taxon>
        <taxon>Streptomycetaceae</taxon>
        <taxon>Streptomyces</taxon>
        <taxon>Streptomyces aurantiacus group</taxon>
    </lineage>
</organism>
<dbReference type="RefSeq" id="WP_053191610.1">
    <property type="nucleotide sequence ID" value="NZ_KQ948989.1"/>
</dbReference>
<protein>
    <recommendedName>
        <fullName evidence="3">Nuclease SbcCD subunit C</fullName>
    </recommendedName>
</protein>
<dbReference type="STRING" id="67356.AQJ84_06840"/>
<evidence type="ECO:0000256" key="1">
    <source>
        <dbReference type="ARBA" id="ARBA00006930"/>
    </source>
</evidence>
<evidence type="ECO:0000259" key="4">
    <source>
        <dbReference type="Pfam" id="PF02463"/>
    </source>
</evidence>
<name>A0A0L8L8P8_9ACTN</name>
<comment type="caution">
    <text evidence="5">The sequence shown here is derived from an EMBL/GenBank/DDBJ whole genome shotgun (WGS) entry which is preliminary data.</text>
</comment>
<dbReference type="AlphaFoldDB" id="A0A0L8L8P8"/>
<evidence type="ECO:0000313" key="6">
    <source>
        <dbReference type="Proteomes" id="UP000037251"/>
    </source>
</evidence>
<evidence type="ECO:0000313" key="5">
    <source>
        <dbReference type="EMBL" id="KOG34500.1"/>
    </source>
</evidence>
<dbReference type="Gene3D" id="3.40.50.300">
    <property type="entry name" value="P-loop containing nucleotide triphosphate hydrolases"/>
    <property type="match status" value="2"/>
</dbReference>
<dbReference type="Pfam" id="PF02463">
    <property type="entry name" value="SMC_N"/>
    <property type="match status" value="1"/>
</dbReference>
<dbReference type="SUPFAM" id="SSF52540">
    <property type="entry name" value="P-loop containing nucleoside triphosphate hydrolases"/>
    <property type="match status" value="1"/>
</dbReference>
<comment type="similarity">
    <text evidence="1">Belongs to the SMC family. SbcC subfamily.</text>
</comment>
<dbReference type="InterPro" id="IPR027417">
    <property type="entry name" value="P-loop_NTPase"/>
</dbReference>